<evidence type="ECO:0000313" key="1">
    <source>
        <dbReference type="EMBL" id="CAI6346820.1"/>
    </source>
</evidence>
<name>A0AAV0VTB4_9HEMI</name>
<comment type="caution">
    <text evidence="1">The sequence shown here is derived from an EMBL/GenBank/DDBJ whole genome shotgun (WGS) entry which is preliminary data.</text>
</comment>
<accession>A0AAV0VTB4</accession>
<keyword evidence="2" id="KW-1185">Reference proteome</keyword>
<dbReference type="AlphaFoldDB" id="A0AAV0VTB4"/>
<sequence length="86" mass="9586">MNELKIYPPLNKIMAGQAFKTASYTAPLVLATVTNFAYRTLTRQQSRVRVYKTIQCMGLILVCFGEPIKNQLLETAAKWSSSAAQS</sequence>
<organism evidence="1 2">
    <name type="scientific">Macrosiphum euphorbiae</name>
    <name type="common">potato aphid</name>
    <dbReference type="NCBI Taxonomy" id="13131"/>
    <lineage>
        <taxon>Eukaryota</taxon>
        <taxon>Metazoa</taxon>
        <taxon>Ecdysozoa</taxon>
        <taxon>Arthropoda</taxon>
        <taxon>Hexapoda</taxon>
        <taxon>Insecta</taxon>
        <taxon>Pterygota</taxon>
        <taxon>Neoptera</taxon>
        <taxon>Paraneoptera</taxon>
        <taxon>Hemiptera</taxon>
        <taxon>Sternorrhyncha</taxon>
        <taxon>Aphidomorpha</taxon>
        <taxon>Aphidoidea</taxon>
        <taxon>Aphididae</taxon>
        <taxon>Macrosiphini</taxon>
        <taxon>Macrosiphum</taxon>
    </lineage>
</organism>
<reference evidence="1 2" key="1">
    <citation type="submission" date="2023-01" db="EMBL/GenBank/DDBJ databases">
        <authorList>
            <person name="Whitehead M."/>
        </authorList>
    </citation>
    <scope>NUCLEOTIDE SEQUENCE [LARGE SCALE GENOMIC DNA]</scope>
</reference>
<dbReference type="EMBL" id="CARXXK010000001">
    <property type="protein sequence ID" value="CAI6346820.1"/>
    <property type="molecule type" value="Genomic_DNA"/>
</dbReference>
<protein>
    <recommendedName>
        <fullName evidence="3">HIG1 domain-containing protein</fullName>
    </recommendedName>
</protein>
<gene>
    <name evidence="1" type="ORF">MEUPH1_LOCUS3684</name>
</gene>
<evidence type="ECO:0008006" key="3">
    <source>
        <dbReference type="Google" id="ProtNLM"/>
    </source>
</evidence>
<evidence type="ECO:0000313" key="2">
    <source>
        <dbReference type="Proteomes" id="UP001160148"/>
    </source>
</evidence>
<dbReference type="Proteomes" id="UP001160148">
    <property type="component" value="Unassembled WGS sequence"/>
</dbReference>
<proteinExistence type="predicted"/>